<dbReference type="GO" id="GO:0032968">
    <property type="term" value="P:positive regulation of transcription elongation by RNA polymerase II"/>
    <property type="evidence" value="ECO:0007669"/>
    <property type="project" value="TreeGrafter"/>
</dbReference>
<feature type="compositionally biased region" description="Basic and acidic residues" evidence="1">
    <location>
        <begin position="202"/>
        <end position="211"/>
    </location>
</feature>
<dbReference type="PANTHER" id="PTHR23146">
    <property type="entry name" value="LEO1 PROTEIN"/>
    <property type="match status" value="1"/>
</dbReference>
<feature type="region of interest" description="Disordered" evidence="1">
    <location>
        <begin position="1"/>
        <end position="240"/>
    </location>
</feature>
<dbReference type="EMBL" id="CACSLK010027624">
    <property type="protein sequence ID" value="CAA0826603.1"/>
    <property type="molecule type" value="Genomic_DNA"/>
</dbReference>
<dbReference type="GO" id="GO:0006368">
    <property type="term" value="P:transcription elongation by RNA polymerase II"/>
    <property type="evidence" value="ECO:0007669"/>
    <property type="project" value="InterPro"/>
</dbReference>
<dbReference type="InterPro" id="IPR007149">
    <property type="entry name" value="Leo1"/>
</dbReference>
<dbReference type="PANTHER" id="PTHR23146:SF0">
    <property type="entry name" value="RNA POLYMERASE-ASSOCIATED PROTEIN LEO1"/>
    <property type="match status" value="1"/>
</dbReference>
<feature type="compositionally biased region" description="Acidic residues" evidence="1">
    <location>
        <begin position="18"/>
        <end position="28"/>
    </location>
</feature>
<dbReference type="GO" id="GO:1990269">
    <property type="term" value="F:RNA polymerase II C-terminal domain phosphoserine binding"/>
    <property type="evidence" value="ECO:0007669"/>
    <property type="project" value="TreeGrafter"/>
</dbReference>
<feature type="compositionally biased region" description="Acidic residues" evidence="1">
    <location>
        <begin position="49"/>
        <end position="65"/>
    </location>
</feature>
<organism evidence="2 3">
    <name type="scientific">Striga hermonthica</name>
    <name type="common">Purple witchweed</name>
    <name type="synonym">Buchnera hermonthica</name>
    <dbReference type="NCBI Taxonomy" id="68872"/>
    <lineage>
        <taxon>Eukaryota</taxon>
        <taxon>Viridiplantae</taxon>
        <taxon>Streptophyta</taxon>
        <taxon>Embryophyta</taxon>
        <taxon>Tracheophyta</taxon>
        <taxon>Spermatophyta</taxon>
        <taxon>Magnoliopsida</taxon>
        <taxon>eudicotyledons</taxon>
        <taxon>Gunneridae</taxon>
        <taxon>Pentapetalae</taxon>
        <taxon>asterids</taxon>
        <taxon>lamiids</taxon>
        <taxon>Lamiales</taxon>
        <taxon>Orobanchaceae</taxon>
        <taxon>Buchnereae</taxon>
        <taxon>Striga</taxon>
    </lineage>
</organism>
<protein>
    <submittedName>
        <fullName evidence="2">Protein LEO1 homolog</fullName>
    </submittedName>
</protein>
<dbReference type="Pfam" id="PF04004">
    <property type="entry name" value="Leo1"/>
    <property type="match status" value="1"/>
</dbReference>
<keyword evidence="3" id="KW-1185">Reference proteome</keyword>
<evidence type="ECO:0000256" key="1">
    <source>
        <dbReference type="SAM" id="MobiDB-lite"/>
    </source>
</evidence>
<evidence type="ECO:0000313" key="3">
    <source>
        <dbReference type="Proteomes" id="UP001153555"/>
    </source>
</evidence>
<feature type="compositionally biased region" description="Basic and acidic residues" evidence="1">
    <location>
        <begin position="66"/>
        <end position="101"/>
    </location>
</feature>
<feature type="region of interest" description="Disordered" evidence="1">
    <location>
        <begin position="435"/>
        <end position="634"/>
    </location>
</feature>
<sequence length="634" mass="73146">MVGEEKRHQMMQNLFGDQSEEEEEEVESEHESNRRPDYASDEGDGAREPEDEGEGEVAIEDEGEPQDLHHIHGESEGERDHSPQEVEFGDQKEESEGRYLESDEEEHDQQVVTSRGHDEAISESEGSGESNYAADENDEVNHARSPRSKSPAQENDEDQYLNSAPEIRDVFGDSEDEEQAAYETHNEIEEDENQSPVNEDMNYEKELRPEDIIPDEDAPYYSEEDQTVAKPKEKPVGPPLELEVPLQPPPAESEKMNMIKVSNIMGIDRKPFDPNKYVDKDVYVPDESGSKKRIRLDNNVVRWRKVKNPNGTTSVQSNARFVEWSDGSLQLLIGNEVLDISKQDAQHEQTHLFLSHGKGILQSQGRILTKMRFMPSSLLSNSHRLLTALVDSRHKKVYKVKNCITEIDPEMEKDKREKAVNQSIKANELLSRKKEKVNRKYTQPIRRERQLSPGFLEDALDEDDEQDYYDSRRSSGRRRFEEDLEREARAERRMMNAKKARPNYITSFGHGPKDVHRKVSHPAAKSSRRPVEFSESEKEESEYETEGEEDENSPPHRGAVEAEEDYAEEDEEHERGEEEETYAETDEEAEEPKQSARDSRGSLKRKNIESDEDSPPRKVTTHRRMKMVYESDDE</sequence>
<accession>A0A9N7RD32</accession>
<name>A0A9N7RD32_STRHE</name>
<feature type="compositionally biased region" description="Acidic residues" evidence="1">
    <location>
        <begin position="212"/>
        <end position="226"/>
    </location>
</feature>
<comment type="caution">
    <text evidence="2">The sequence shown here is derived from an EMBL/GenBank/DDBJ whole genome shotgun (WGS) entry which is preliminary data.</text>
</comment>
<evidence type="ECO:0000313" key="2">
    <source>
        <dbReference type="EMBL" id="CAA0826603.1"/>
    </source>
</evidence>
<feature type="compositionally biased region" description="Basic and acidic residues" evidence="1">
    <location>
        <begin position="591"/>
        <end position="609"/>
    </location>
</feature>
<dbReference type="OrthoDB" id="20844at2759"/>
<feature type="compositionally biased region" description="Acidic residues" evidence="1">
    <location>
        <begin position="458"/>
        <end position="468"/>
    </location>
</feature>
<gene>
    <name evidence="2" type="ORF">SHERM_01803</name>
</gene>
<dbReference type="Proteomes" id="UP001153555">
    <property type="component" value="Unassembled WGS sequence"/>
</dbReference>
<dbReference type="GO" id="GO:0016593">
    <property type="term" value="C:Cdc73/Paf1 complex"/>
    <property type="evidence" value="ECO:0007669"/>
    <property type="project" value="InterPro"/>
</dbReference>
<feature type="compositionally biased region" description="Acidic residues" evidence="1">
    <location>
        <begin position="537"/>
        <end position="552"/>
    </location>
</feature>
<feature type="compositionally biased region" description="Basic and acidic residues" evidence="1">
    <location>
        <begin position="469"/>
        <end position="494"/>
    </location>
</feature>
<feature type="compositionally biased region" description="Acidic residues" evidence="1">
    <location>
        <begin position="561"/>
        <end position="590"/>
    </location>
</feature>
<proteinExistence type="predicted"/>
<feature type="compositionally biased region" description="Basic and acidic residues" evidence="1">
    <location>
        <begin position="29"/>
        <end position="48"/>
    </location>
</feature>
<dbReference type="AlphaFoldDB" id="A0A9N7RD32"/>
<reference evidence="2" key="1">
    <citation type="submission" date="2019-12" db="EMBL/GenBank/DDBJ databases">
        <authorList>
            <person name="Scholes J."/>
        </authorList>
    </citation>
    <scope>NUCLEOTIDE SEQUENCE</scope>
</reference>